<evidence type="ECO:0000313" key="1">
    <source>
        <dbReference type="EMBL" id="TYR33752.1"/>
    </source>
</evidence>
<sequence length="117" mass="12121">MIVGGFSYVGTLARPATASPPHNLPGTPTRALVEESEEMNESPTYFRAISAISPGSLAAVYQAIRAHEEQAEPTQETAAVRIDKETPDGASGAFILSGLGIPAAMSAYDETLATAGE</sequence>
<reference evidence="1 2" key="1">
    <citation type="submission" date="2019-08" db="EMBL/GenBank/DDBJ databases">
        <authorList>
            <person name="Seo Y.L."/>
        </authorList>
    </citation>
    <scope>NUCLEOTIDE SEQUENCE [LARGE SCALE GENOMIC DNA]</scope>
    <source>
        <strain evidence="1 2">MaA-C15</strain>
    </source>
</reference>
<protein>
    <submittedName>
        <fullName evidence="1">Uncharacterized protein</fullName>
    </submittedName>
</protein>
<proteinExistence type="predicted"/>
<evidence type="ECO:0000313" key="2">
    <source>
        <dbReference type="Proteomes" id="UP000323258"/>
    </source>
</evidence>
<name>A0A5D4H0A4_9HYPH</name>
<accession>A0A5D4H0A4</accession>
<dbReference type="EMBL" id="VSZS01000058">
    <property type="protein sequence ID" value="TYR33752.1"/>
    <property type="molecule type" value="Genomic_DNA"/>
</dbReference>
<keyword evidence="2" id="KW-1185">Reference proteome</keyword>
<dbReference type="Proteomes" id="UP000323258">
    <property type="component" value="Unassembled WGS sequence"/>
</dbReference>
<gene>
    <name evidence="1" type="ORF">FY036_06770</name>
</gene>
<dbReference type="AlphaFoldDB" id="A0A5D4H0A4"/>
<comment type="caution">
    <text evidence="1">The sequence shown here is derived from an EMBL/GenBank/DDBJ whole genome shotgun (WGS) entry which is preliminary data.</text>
</comment>
<dbReference type="RefSeq" id="WP_148913958.1">
    <property type="nucleotide sequence ID" value="NZ_VSZS01000058.1"/>
</dbReference>
<organism evidence="1 2">
    <name type="scientific">Neoaquamicrobium microcysteis</name>
    <dbReference type="NCBI Taxonomy" id="2682781"/>
    <lineage>
        <taxon>Bacteria</taxon>
        <taxon>Pseudomonadati</taxon>
        <taxon>Pseudomonadota</taxon>
        <taxon>Alphaproteobacteria</taxon>
        <taxon>Hyphomicrobiales</taxon>
        <taxon>Phyllobacteriaceae</taxon>
        <taxon>Neoaquamicrobium</taxon>
    </lineage>
</organism>
<reference evidence="1 2" key="2">
    <citation type="submission" date="2019-09" db="EMBL/GenBank/DDBJ databases">
        <title>Mesorhizobium sp. MaA-C15 isolated from Microcystis aeruginosa.</title>
        <authorList>
            <person name="Jeong S.E."/>
            <person name="Jin H.M."/>
            <person name="Jeon C.O."/>
        </authorList>
    </citation>
    <scope>NUCLEOTIDE SEQUENCE [LARGE SCALE GENOMIC DNA]</scope>
    <source>
        <strain evidence="1 2">MaA-C15</strain>
    </source>
</reference>